<dbReference type="GO" id="GO:0005524">
    <property type="term" value="F:ATP binding"/>
    <property type="evidence" value="ECO:0007669"/>
    <property type="project" value="UniProtKB-KW"/>
</dbReference>
<evidence type="ECO:0000256" key="7">
    <source>
        <dbReference type="ARBA" id="ARBA00047899"/>
    </source>
</evidence>
<reference evidence="10 11" key="1">
    <citation type="submission" date="2018-02" db="EMBL/GenBank/DDBJ databases">
        <title>The genomes of Aspergillus section Nigri reveals drivers in fungal speciation.</title>
        <authorList>
            <consortium name="DOE Joint Genome Institute"/>
            <person name="Vesth T.C."/>
            <person name="Nybo J."/>
            <person name="Theobald S."/>
            <person name="Brandl J."/>
            <person name="Frisvad J.C."/>
            <person name="Nielsen K.F."/>
            <person name="Lyhne E.K."/>
            <person name="Kogle M.E."/>
            <person name="Kuo A."/>
            <person name="Riley R."/>
            <person name="Clum A."/>
            <person name="Nolan M."/>
            <person name="Lipzen A."/>
            <person name="Salamov A."/>
            <person name="Henrissat B."/>
            <person name="Wiebenga A."/>
            <person name="De vries R.P."/>
            <person name="Grigoriev I.V."/>
            <person name="Mortensen U.H."/>
            <person name="Andersen M.R."/>
            <person name="Baker S.E."/>
        </authorList>
    </citation>
    <scope>NUCLEOTIDE SEQUENCE [LARGE SCALE GENOMIC DNA]</scope>
    <source>
        <strain evidence="10 11">CBS 121057</strain>
    </source>
</reference>
<keyword evidence="11" id="KW-1185">Reference proteome</keyword>
<evidence type="ECO:0000256" key="2">
    <source>
        <dbReference type="ARBA" id="ARBA00022527"/>
    </source>
</evidence>
<keyword evidence="4" id="KW-0547">Nucleotide-binding</keyword>
<comment type="catalytic activity">
    <reaction evidence="7">
        <text>L-threonyl-[protein] + ATP = O-phospho-L-threonyl-[protein] + ADP + H(+)</text>
        <dbReference type="Rhea" id="RHEA:46608"/>
        <dbReference type="Rhea" id="RHEA-COMP:11060"/>
        <dbReference type="Rhea" id="RHEA-COMP:11605"/>
        <dbReference type="ChEBI" id="CHEBI:15378"/>
        <dbReference type="ChEBI" id="CHEBI:30013"/>
        <dbReference type="ChEBI" id="CHEBI:30616"/>
        <dbReference type="ChEBI" id="CHEBI:61977"/>
        <dbReference type="ChEBI" id="CHEBI:456216"/>
        <dbReference type="EC" id="2.7.11.1"/>
    </reaction>
</comment>
<keyword evidence="5 10" id="KW-0418">Kinase</keyword>
<dbReference type="EMBL" id="KZ826357">
    <property type="protein sequence ID" value="PYI05525.1"/>
    <property type="molecule type" value="Genomic_DNA"/>
</dbReference>
<evidence type="ECO:0000256" key="6">
    <source>
        <dbReference type="ARBA" id="ARBA00022840"/>
    </source>
</evidence>
<evidence type="ECO:0000256" key="3">
    <source>
        <dbReference type="ARBA" id="ARBA00022679"/>
    </source>
</evidence>
<dbReference type="Pfam" id="PF00069">
    <property type="entry name" value="Pkinase"/>
    <property type="match status" value="1"/>
</dbReference>
<dbReference type="GO" id="GO:0005634">
    <property type="term" value="C:nucleus"/>
    <property type="evidence" value="ECO:0007669"/>
    <property type="project" value="TreeGrafter"/>
</dbReference>
<gene>
    <name evidence="10" type="ORF">BO78DRAFT_370814</name>
</gene>
<comment type="catalytic activity">
    <reaction evidence="8">
        <text>L-seryl-[protein] + ATP = O-phospho-L-seryl-[protein] + ADP + H(+)</text>
        <dbReference type="Rhea" id="RHEA:17989"/>
        <dbReference type="Rhea" id="RHEA-COMP:9863"/>
        <dbReference type="Rhea" id="RHEA-COMP:11604"/>
        <dbReference type="ChEBI" id="CHEBI:15378"/>
        <dbReference type="ChEBI" id="CHEBI:29999"/>
        <dbReference type="ChEBI" id="CHEBI:30616"/>
        <dbReference type="ChEBI" id="CHEBI:83421"/>
        <dbReference type="ChEBI" id="CHEBI:456216"/>
        <dbReference type="EC" id="2.7.11.1"/>
    </reaction>
</comment>
<dbReference type="PANTHER" id="PTHR47634">
    <property type="entry name" value="PROTEIN KINASE DOMAIN-CONTAINING PROTEIN-RELATED"/>
    <property type="match status" value="1"/>
</dbReference>
<protein>
    <recommendedName>
        <fullName evidence="1">non-specific serine/threonine protein kinase</fullName>
        <ecNumber evidence="1">2.7.11.1</ecNumber>
    </recommendedName>
</protein>
<name>A0A319ECF5_ASPSB</name>
<evidence type="ECO:0000259" key="9">
    <source>
        <dbReference type="PROSITE" id="PS50011"/>
    </source>
</evidence>
<dbReference type="GO" id="GO:0005737">
    <property type="term" value="C:cytoplasm"/>
    <property type="evidence" value="ECO:0007669"/>
    <property type="project" value="TreeGrafter"/>
</dbReference>
<keyword evidence="3" id="KW-0808">Transferase</keyword>
<dbReference type="SMART" id="SM00220">
    <property type="entry name" value="S_TKc"/>
    <property type="match status" value="1"/>
</dbReference>
<evidence type="ECO:0000313" key="11">
    <source>
        <dbReference type="Proteomes" id="UP000248423"/>
    </source>
</evidence>
<evidence type="ECO:0000256" key="4">
    <source>
        <dbReference type="ARBA" id="ARBA00022741"/>
    </source>
</evidence>
<keyword evidence="2" id="KW-0723">Serine/threonine-protein kinase</keyword>
<feature type="domain" description="Protein kinase" evidence="9">
    <location>
        <begin position="22"/>
        <end position="361"/>
    </location>
</feature>
<dbReference type="AlphaFoldDB" id="A0A319ECF5"/>
<dbReference type="PROSITE" id="PS50011">
    <property type="entry name" value="PROTEIN_KINASE_DOM"/>
    <property type="match status" value="1"/>
</dbReference>
<dbReference type="GO" id="GO:0050684">
    <property type="term" value="P:regulation of mRNA processing"/>
    <property type="evidence" value="ECO:0007669"/>
    <property type="project" value="TreeGrafter"/>
</dbReference>
<dbReference type="PROSITE" id="PS00108">
    <property type="entry name" value="PROTEIN_KINASE_ST"/>
    <property type="match status" value="1"/>
</dbReference>
<dbReference type="STRING" id="1448318.A0A319ECF5"/>
<dbReference type="SUPFAM" id="SSF56112">
    <property type="entry name" value="Protein kinase-like (PK-like)"/>
    <property type="match status" value="1"/>
</dbReference>
<evidence type="ECO:0000256" key="5">
    <source>
        <dbReference type="ARBA" id="ARBA00022777"/>
    </source>
</evidence>
<evidence type="ECO:0000256" key="8">
    <source>
        <dbReference type="ARBA" id="ARBA00048679"/>
    </source>
</evidence>
<accession>A0A319ECF5</accession>
<organism evidence="10 11">
    <name type="scientific">Aspergillus sclerotiicarbonarius (strain CBS 121057 / IBT 28362)</name>
    <dbReference type="NCBI Taxonomy" id="1448318"/>
    <lineage>
        <taxon>Eukaryota</taxon>
        <taxon>Fungi</taxon>
        <taxon>Dikarya</taxon>
        <taxon>Ascomycota</taxon>
        <taxon>Pezizomycotina</taxon>
        <taxon>Eurotiomycetes</taxon>
        <taxon>Eurotiomycetidae</taxon>
        <taxon>Eurotiales</taxon>
        <taxon>Aspergillaceae</taxon>
        <taxon>Aspergillus</taxon>
        <taxon>Aspergillus subgen. Circumdati</taxon>
    </lineage>
</organism>
<sequence>MDPNTPSTDPVHPNQLLHNNRYHVLEKLGCGQYSTVWLVRDQTDPSHKAIKILHPECYNSTHDDIFELEIMNHLRTANPQHPGYQHISILLDDFTHVSPLGTHVCLVLDLMAEDLRNFALFFKSAKIPNQILKKITRQLLLALEYVHASGVIHTDIKQSNIMVRMRNPDVVTRYLADTSNRLSLGKYNFKDPAEFSDVDVVLCDWGSASWVHKHLTSIIQPVLLRAPEVFVQAPWGIGVDIWNLGCLLPELLDTVRMFNGRADVTGGVYYVKHHVEEIDALFGPFPPEMLEAGDQDIVQQLFDEDSQIRDPIERPPAKLERWIECLDGVEKENFLSMLRSMLTIDPKRRMTAQSLQGALWLTT</sequence>
<dbReference type="VEuPathDB" id="FungiDB:BO78DRAFT_370814"/>
<evidence type="ECO:0000256" key="1">
    <source>
        <dbReference type="ARBA" id="ARBA00012513"/>
    </source>
</evidence>
<dbReference type="Proteomes" id="UP000248423">
    <property type="component" value="Unassembled WGS sequence"/>
</dbReference>
<dbReference type="InterPro" id="IPR051334">
    <property type="entry name" value="SRPK"/>
</dbReference>
<keyword evidence="6" id="KW-0067">ATP-binding</keyword>
<proteinExistence type="predicted"/>
<dbReference type="OrthoDB" id="5979581at2759"/>
<dbReference type="EC" id="2.7.11.1" evidence="1"/>
<dbReference type="Gene3D" id="3.30.200.20">
    <property type="entry name" value="Phosphorylase Kinase, domain 1"/>
    <property type="match status" value="1"/>
</dbReference>
<dbReference type="GO" id="GO:0000245">
    <property type="term" value="P:spliceosomal complex assembly"/>
    <property type="evidence" value="ECO:0007669"/>
    <property type="project" value="TreeGrafter"/>
</dbReference>
<dbReference type="InterPro" id="IPR011009">
    <property type="entry name" value="Kinase-like_dom_sf"/>
</dbReference>
<dbReference type="InterPro" id="IPR000719">
    <property type="entry name" value="Prot_kinase_dom"/>
</dbReference>
<dbReference type="Gene3D" id="1.10.510.10">
    <property type="entry name" value="Transferase(Phosphotransferase) domain 1"/>
    <property type="match status" value="1"/>
</dbReference>
<dbReference type="GO" id="GO:0004674">
    <property type="term" value="F:protein serine/threonine kinase activity"/>
    <property type="evidence" value="ECO:0007669"/>
    <property type="project" value="UniProtKB-KW"/>
</dbReference>
<dbReference type="PANTHER" id="PTHR47634:SF9">
    <property type="entry name" value="PROTEIN KINASE DOMAIN-CONTAINING PROTEIN-RELATED"/>
    <property type="match status" value="1"/>
</dbReference>
<dbReference type="InterPro" id="IPR008271">
    <property type="entry name" value="Ser/Thr_kinase_AS"/>
</dbReference>
<evidence type="ECO:0000313" key="10">
    <source>
        <dbReference type="EMBL" id="PYI05525.1"/>
    </source>
</evidence>